<feature type="compositionally biased region" description="Basic and acidic residues" evidence="1">
    <location>
        <begin position="9"/>
        <end position="27"/>
    </location>
</feature>
<accession>A0A9P4HWK0</accession>
<sequence length="752" mass="82704">MLRLYRSGAKGDPKGDTKEQKPKERQPRLLTLFRLRPMKKESSNNPHEPAPETIHSDTSVPVLTKEADPFADDSRRLQEAARVYNKLYIEGKSPEERPEPKTYKKISLNKTSPDNSIPNNGIPTEPQKATGLKKLFGGRKISAELAKSKTDKKLSLHNAVAAEVQAELSADLWTEPTASIGSPSRPVSERSEWVDIADSDDDGTSNDGPDRCLYTARSPVAQAVGPQALAANPGIPNRLHTPPPVSYRSRYQASQPTPRAMPVSNFSYNNPAPAMTGGFLALPAQAPAQLARRDNSQRSEAPRRMPCTTVNWRFNQFGDREPFDPSPAPLEEYPDEQTTSSRAVNGLPRPESYANPMPEHSELDQRSSVYPALESSSADRSTLAPRFTQYNDEGLGIHVDQQEYDHDATVVDNRSESNYSRRSSWGIPSAVQDTPATVIDTPTIALDDTDTSWEEPALTLDPDTAMGARRGRRVTTQWTQSVLMDSVLNMLYNNAEEQVPNGDPQDLGQRIDQLRSEGRMVARQLPEVPGQTPTLEGTDGQSRQRYSVIAAETFDLSNLSNGEPGPELVAADTFDLSNLSNGEPGPELVAAELAYDHTRRDATRYKRRSIFARIPAAASPSAQANGDDEEADWYAVLVDEDAPESEADRDEGQDGEQVDEGQEDENSRLTTGQDELPRTGSAMSGLRFDSGVSGLEDVASRAEVMGNPAFLTRVLQHVPAEELAGMTLVSSLWHRVVLRDTRLYDRAFGPYA</sequence>
<feature type="region of interest" description="Disordered" evidence="1">
    <location>
        <begin position="1"/>
        <end position="76"/>
    </location>
</feature>
<dbReference type="EMBL" id="ML978717">
    <property type="protein sequence ID" value="KAF2088147.1"/>
    <property type="molecule type" value="Genomic_DNA"/>
</dbReference>
<evidence type="ECO:0000313" key="2">
    <source>
        <dbReference type="EMBL" id="KAF2088147.1"/>
    </source>
</evidence>
<feature type="region of interest" description="Disordered" evidence="1">
    <location>
        <begin position="90"/>
        <end position="129"/>
    </location>
</feature>
<feature type="compositionally biased region" description="Polar residues" evidence="1">
    <location>
        <begin position="108"/>
        <end position="122"/>
    </location>
</feature>
<organism evidence="2 3">
    <name type="scientific">Saccharata proteae CBS 121410</name>
    <dbReference type="NCBI Taxonomy" id="1314787"/>
    <lineage>
        <taxon>Eukaryota</taxon>
        <taxon>Fungi</taxon>
        <taxon>Dikarya</taxon>
        <taxon>Ascomycota</taxon>
        <taxon>Pezizomycotina</taxon>
        <taxon>Dothideomycetes</taxon>
        <taxon>Dothideomycetes incertae sedis</taxon>
        <taxon>Botryosphaeriales</taxon>
        <taxon>Saccharataceae</taxon>
        <taxon>Saccharata</taxon>
    </lineage>
</organism>
<dbReference type="AlphaFoldDB" id="A0A9P4HWK0"/>
<evidence type="ECO:0000313" key="3">
    <source>
        <dbReference type="Proteomes" id="UP000799776"/>
    </source>
</evidence>
<comment type="caution">
    <text evidence="2">The sequence shown here is derived from an EMBL/GenBank/DDBJ whole genome shotgun (WGS) entry which is preliminary data.</text>
</comment>
<protein>
    <recommendedName>
        <fullName evidence="4">F-box domain-containing protein</fullName>
    </recommendedName>
</protein>
<evidence type="ECO:0000256" key="1">
    <source>
        <dbReference type="SAM" id="MobiDB-lite"/>
    </source>
</evidence>
<feature type="region of interest" description="Disordered" evidence="1">
    <location>
        <begin position="643"/>
        <end position="687"/>
    </location>
</feature>
<reference evidence="2" key="1">
    <citation type="journal article" date="2020" name="Stud. Mycol.">
        <title>101 Dothideomycetes genomes: a test case for predicting lifestyles and emergence of pathogens.</title>
        <authorList>
            <person name="Haridas S."/>
            <person name="Albert R."/>
            <person name="Binder M."/>
            <person name="Bloem J."/>
            <person name="Labutti K."/>
            <person name="Salamov A."/>
            <person name="Andreopoulos B."/>
            <person name="Baker S."/>
            <person name="Barry K."/>
            <person name="Bills G."/>
            <person name="Bluhm B."/>
            <person name="Cannon C."/>
            <person name="Castanera R."/>
            <person name="Culley D."/>
            <person name="Daum C."/>
            <person name="Ezra D."/>
            <person name="Gonzalez J."/>
            <person name="Henrissat B."/>
            <person name="Kuo A."/>
            <person name="Liang C."/>
            <person name="Lipzen A."/>
            <person name="Lutzoni F."/>
            <person name="Magnuson J."/>
            <person name="Mondo S."/>
            <person name="Nolan M."/>
            <person name="Ohm R."/>
            <person name="Pangilinan J."/>
            <person name="Park H.-J."/>
            <person name="Ramirez L."/>
            <person name="Alfaro M."/>
            <person name="Sun H."/>
            <person name="Tritt A."/>
            <person name="Yoshinaga Y."/>
            <person name="Zwiers L.-H."/>
            <person name="Turgeon B."/>
            <person name="Goodwin S."/>
            <person name="Spatafora J."/>
            <person name="Crous P."/>
            <person name="Grigoriev I."/>
        </authorList>
    </citation>
    <scope>NUCLEOTIDE SEQUENCE</scope>
    <source>
        <strain evidence="2">CBS 121410</strain>
    </source>
</reference>
<feature type="compositionally biased region" description="Basic and acidic residues" evidence="1">
    <location>
        <begin position="65"/>
        <end position="76"/>
    </location>
</feature>
<feature type="region of interest" description="Disordered" evidence="1">
    <location>
        <begin position="175"/>
        <end position="258"/>
    </location>
</feature>
<keyword evidence="3" id="KW-1185">Reference proteome</keyword>
<name>A0A9P4HWK0_9PEZI</name>
<gene>
    <name evidence="2" type="ORF">K490DRAFT_64821</name>
</gene>
<feature type="compositionally biased region" description="Acidic residues" evidence="1">
    <location>
        <begin position="195"/>
        <end position="204"/>
    </location>
</feature>
<feature type="compositionally biased region" description="Basic and acidic residues" evidence="1">
    <location>
        <begin position="92"/>
        <end position="102"/>
    </location>
</feature>
<dbReference type="Proteomes" id="UP000799776">
    <property type="component" value="Unassembled WGS sequence"/>
</dbReference>
<proteinExistence type="predicted"/>
<feature type="region of interest" description="Disordered" evidence="1">
    <location>
        <begin position="316"/>
        <end position="384"/>
    </location>
</feature>
<evidence type="ECO:0008006" key="4">
    <source>
        <dbReference type="Google" id="ProtNLM"/>
    </source>
</evidence>
<feature type="compositionally biased region" description="Acidic residues" evidence="1">
    <location>
        <begin position="643"/>
        <end position="664"/>
    </location>
</feature>